<organism evidence="1 2">
    <name type="scientific">Leptospira weilii serovar Ranarum str. ICFT</name>
    <dbReference type="NCBI Taxonomy" id="1218598"/>
    <lineage>
        <taxon>Bacteria</taxon>
        <taxon>Pseudomonadati</taxon>
        <taxon>Spirochaetota</taxon>
        <taxon>Spirochaetia</taxon>
        <taxon>Leptospirales</taxon>
        <taxon>Leptospiraceae</taxon>
        <taxon>Leptospira</taxon>
    </lineage>
</organism>
<evidence type="ECO:0000313" key="2">
    <source>
        <dbReference type="Proteomes" id="UP000012313"/>
    </source>
</evidence>
<dbReference type="Proteomes" id="UP000012313">
    <property type="component" value="Unassembled WGS sequence"/>
</dbReference>
<protein>
    <submittedName>
        <fullName evidence="1">Uncharacterized protein</fullName>
    </submittedName>
</protein>
<keyword evidence="2" id="KW-1185">Reference proteome</keyword>
<dbReference type="AlphaFoldDB" id="N1WGC8"/>
<proteinExistence type="predicted"/>
<evidence type="ECO:0000313" key="1">
    <source>
        <dbReference type="EMBL" id="EMY77980.1"/>
    </source>
</evidence>
<accession>N1WGC8</accession>
<comment type="caution">
    <text evidence="1">The sequence shown here is derived from an EMBL/GenBank/DDBJ whole genome shotgun (WGS) entry which is preliminary data.</text>
</comment>
<reference evidence="1" key="1">
    <citation type="submission" date="2013-03" db="EMBL/GenBank/DDBJ databases">
        <authorList>
            <person name="Harkins D.M."/>
            <person name="Durkin A.S."/>
            <person name="Brinkac L.M."/>
            <person name="Haft D.H."/>
            <person name="Selengut J.D."/>
            <person name="Sanka R."/>
            <person name="DePew J."/>
            <person name="Purushe J."/>
            <person name="Hartskeerl R.A."/>
            <person name="Ahmed A."/>
            <person name="van der Linden H."/>
            <person name="Goris M.G.A."/>
            <person name="Vinetz J.M."/>
            <person name="Sutton G.G."/>
            <person name="Nierman W.C."/>
            <person name="Fouts D.E."/>
        </authorList>
    </citation>
    <scope>NUCLEOTIDE SEQUENCE [LARGE SCALE GENOMIC DNA]</scope>
    <source>
        <strain evidence="1">ICFT</strain>
    </source>
</reference>
<gene>
    <name evidence="1" type="ORF">LEP1GSC060_1708</name>
</gene>
<name>N1WGC8_9LEPT</name>
<sequence length="38" mass="4731">MNSLKECSLVYDERKRLNYSFSFYYFLSEKFQTHRNVS</sequence>
<dbReference type="EMBL" id="AOHC02000026">
    <property type="protein sequence ID" value="EMY77980.1"/>
    <property type="molecule type" value="Genomic_DNA"/>
</dbReference>